<dbReference type="AlphaFoldDB" id="A0A9J6QJ09"/>
<evidence type="ECO:0000313" key="2">
    <source>
        <dbReference type="EMBL" id="MCU6668333.1"/>
    </source>
</evidence>
<organism evidence="2 3">
    <name type="scientific">Silvania confinis</name>
    <dbReference type="NCBI Taxonomy" id="2926470"/>
    <lineage>
        <taxon>Bacteria</taxon>
        <taxon>Pseudomonadati</taxon>
        <taxon>Pseudomonadota</taxon>
        <taxon>Gammaproteobacteria</taxon>
        <taxon>Enterobacterales</taxon>
        <taxon>Enterobacteriaceae</taxon>
        <taxon>Silvania</taxon>
    </lineage>
</organism>
<evidence type="ECO:0000313" key="3">
    <source>
        <dbReference type="Proteomes" id="UP001061282"/>
    </source>
</evidence>
<dbReference type="EMBL" id="JAMGZJ010000070">
    <property type="protein sequence ID" value="MCU6668333.1"/>
    <property type="molecule type" value="Genomic_DNA"/>
</dbReference>
<name>A0A9J6QJ09_9ENTR</name>
<feature type="transmembrane region" description="Helical" evidence="1">
    <location>
        <begin position="41"/>
        <end position="59"/>
    </location>
</feature>
<comment type="caution">
    <text evidence="2">The sequence shown here is derived from an EMBL/GenBank/DDBJ whole genome shotgun (WGS) entry which is preliminary data.</text>
</comment>
<gene>
    <name evidence="2" type="ORF">M8013_06130</name>
</gene>
<accession>A0A9J6QJ09</accession>
<feature type="transmembrane region" description="Helical" evidence="1">
    <location>
        <begin position="12"/>
        <end position="35"/>
    </location>
</feature>
<reference evidence="2" key="1">
    <citation type="submission" date="2022-05" db="EMBL/GenBank/DDBJ databases">
        <title>Description of a novel species of Leclercia; Leclercia tamurae and the Proposal for a Novel Genus Silvania gen. nov. Containing Two Novel Species Silvania hatchlandensis sp. nov. and Silvania confinis sp. nov. Isolated from the Rhizosphere of Oak.</title>
        <authorList>
            <person name="Maddock D.W."/>
            <person name="Brady C.L."/>
            <person name="Denman S."/>
            <person name="Arnold D."/>
        </authorList>
    </citation>
    <scope>NUCLEOTIDE SEQUENCE</scope>
    <source>
        <strain evidence="2">H4N4</strain>
    </source>
</reference>
<keyword evidence="1" id="KW-1133">Transmembrane helix</keyword>
<proteinExistence type="predicted"/>
<dbReference type="Proteomes" id="UP001061282">
    <property type="component" value="Unassembled WGS sequence"/>
</dbReference>
<dbReference type="RefSeq" id="WP_271266919.1">
    <property type="nucleotide sequence ID" value="NZ_JAMGZJ010000070.1"/>
</dbReference>
<sequence>MKKALMQWIKKQISFAFWAWIPFLVMMIFAVLAAHYLPRELALKSIAAFIVLTMAYVFFRK</sequence>
<keyword evidence="1" id="KW-0812">Transmembrane</keyword>
<evidence type="ECO:0000256" key="1">
    <source>
        <dbReference type="SAM" id="Phobius"/>
    </source>
</evidence>
<protein>
    <submittedName>
        <fullName evidence="2">Uncharacterized protein</fullName>
    </submittedName>
</protein>
<keyword evidence="1" id="KW-0472">Membrane</keyword>
<keyword evidence="3" id="KW-1185">Reference proteome</keyword>